<evidence type="ECO:0000313" key="3">
    <source>
        <dbReference type="Proteomes" id="UP000177190"/>
    </source>
</evidence>
<dbReference type="STRING" id="1802200.A2812_01495"/>
<evidence type="ECO:0000313" key="2">
    <source>
        <dbReference type="EMBL" id="OGZ62894.1"/>
    </source>
</evidence>
<feature type="transmembrane region" description="Helical" evidence="1">
    <location>
        <begin position="32"/>
        <end position="52"/>
    </location>
</feature>
<accession>A0A1G2HK50</accession>
<dbReference type="EMBL" id="MHOM01000047">
    <property type="protein sequence ID" value="OGZ62894.1"/>
    <property type="molecule type" value="Genomic_DNA"/>
</dbReference>
<dbReference type="Proteomes" id="UP000177190">
    <property type="component" value="Unassembled WGS sequence"/>
</dbReference>
<comment type="caution">
    <text evidence="2">The sequence shown here is derived from an EMBL/GenBank/DDBJ whole genome shotgun (WGS) entry which is preliminary data.</text>
</comment>
<name>A0A1G2HK50_9BACT</name>
<keyword evidence="1" id="KW-0472">Membrane</keyword>
<proteinExistence type="predicted"/>
<sequence length="104" mass="12400">MDFNLAESSARMKSIFGAVKLKKVCLFLGKHAFFFILFMILLELIFGGFLYYNYAFLAEKEKPENGNNYFKFEDSAYQEILKEWEKREIELQEPVRAENYKNPF</sequence>
<gene>
    <name evidence="2" type="ORF">A2812_01495</name>
</gene>
<reference evidence="2 3" key="1">
    <citation type="journal article" date="2016" name="Nat. Commun.">
        <title>Thousands of microbial genomes shed light on interconnected biogeochemical processes in an aquifer system.</title>
        <authorList>
            <person name="Anantharaman K."/>
            <person name="Brown C.T."/>
            <person name="Hug L.A."/>
            <person name="Sharon I."/>
            <person name="Castelle C.J."/>
            <person name="Probst A.J."/>
            <person name="Thomas B.C."/>
            <person name="Singh A."/>
            <person name="Wilkins M.J."/>
            <person name="Karaoz U."/>
            <person name="Brodie E.L."/>
            <person name="Williams K.H."/>
            <person name="Hubbard S.S."/>
            <person name="Banfield J.F."/>
        </authorList>
    </citation>
    <scope>NUCLEOTIDE SEQUENCE [LARGE SCALE GENOMIC DNA]</scope>
</reference>
<evidence type="ECO:0000256" key="1">
    <source>
        <dbReference type="SAM" id="Phobius"/>
    </source>
</evidence>
<keyword evidence="1" id="KW-0812">Transmembrane</keyword>
<dbReference type="AlphaFoldDB" id="A0A1G2HK50"/>
<organism evidence="2 3">
    <name type="scientific">Candidatus Staskawiczbacteria bacterium RIFCSPHIGHO2_01_FULL_36_16</name>
    <dbReference type="NCBI Taxonomy" id="1802200"/>
    <lineage>
        <taxon>Bacteria</taxon>
        <taxon>Candidatus Staskawicziibacteriota</taxon>
    </lineage>
</organism>
<protein>
    <submittedName>
        <fullName evidence="2">Uncharacterized protein</fullName>
    </submittedName>
</protein>
<keyword evidence="1" id="KW-1133">Transmembrane helix</keyword>